<dbReference type="PANTHER" id="PTHR46401">
    <property type="entry name" value="GLYCOSYLTRANSFERASE WBBK-RELATED"/>
    <property type="match status" value="1"/>
</dbReference>
<dbReference type="SUPFAM" id="SSF53756">
    <property type="entry name" value="UDP-Glycosyltransferase/glycogen phosphorylase"/>
    <property type="match status" value="1"/>
</dbReference>
<dbReference type="InterPro" id="IPR001763">
    <property type="entry name" value="Rhodanese-like_dom"/>
</dbReference>
<dbReference type="FunFam" id="3.40.50.2000:FF:000119">
    <property type="entry name" value="Glycosyl transferase group 1"/>
    <property type="match status" value="1"/>
</dbReference>
<keyword evidence="1 3" id="KW-0808">Transferase</keyword>
<dbReference type="Gene3D" id="3.40.50.2000">
    <property type="entry name" value="Glycogen Phosphorylase B"/>
    <property type="match status" value="2"/>
</dbReference>
<accession>A0A5Q0BQ93</accession>
<gene>
    <name evidence="3" type="ORF">F6R98_19075</name>
</gene>
<sequence>MKVILAVNAIKPPLTGIGRYNWELATRIPSIPGVEDVRFLRGGRGQWVKDIDALLQGSAIKIAARRSLLRSSTVVASYRILTTILLRQRLRPYADYIFHGPNFYLPQCSGPAIATIHDLSIFRYPQFHPPERVAFMEKEVAVSLERANFLITDSEFVRQEVIEFFGWPEHKVCSVPLGVTEDFHPRNREQTAEVLGRFGLEYGGYTFCVATIEPRKNIAALLSAYGELPEALRKRYPLVLAGDKGWLSKPIHRSIEQAQSEGWLRYLGFVPESDLPAIFSGARGFAYPSLYEGFGLPVLEAMASGIPALISNRSSLPEVAADAALIVEANDIREISDNLRILLEDEQWRNVAVKKSLEVASRYSWQSTAQKTVDVYRMVADGNFALGGSA</sequence>
<dbReference type="CDD" id="cd03809">
    <property type="entry name" value="GT4_MtfB-like"/>
    <property type="match status" value="1"/>
</dbReference>
<protein>
    <submittedName>
        <fullName evidence="3">Glycosyltransferase family 4 protein</fullName>
    </submittedName>
</protein>
<dbReference type="PANTHER" id="PTHR46401:SF2">
    <property type="entry name" value="GLYCOSYLTRANSFERASE WBBK-RELATED"/>
    <property type="match status" value="1"/>
</dbReference>
<dbReference type="Pfam" id="PF00534">
    <property type="entry name" value="Glycos_transf_1"/>
    <property type="match status" value="1"/>
</dbReference>
<dbReference type="AlphaFoldDB" id="A0A5Q0BQ93"/>
<organism evidence="3 4">
    <name type="scientific">Candidatus Methylospira mobilis</name>
    <dbReference type="NCBI Taxonomy" id="1808979"/>
    <lineage>
        <taxon>Bacteria</taxon>
        <taxon>Pseudomonadati</taxon>
        <taxon>Pseudomonadota</taxon>
        <taxon>Gammaproteobacteria</taxon>
        <taxon>Methylococcales</taxon>
        <taxon>Methylococcaceae</taxon>
        <taxon>Candidatus Methylospira</taxon>
    </lineage>
</organism>
<name>A0A5Q0BQ93_9GAMM</name>
<dbReference type="GO" id="GO:0009103">
    <property type="term" value="P:lipopolysaccharide biosynthetic process"/>
    <property type="evidence" value="ECO:0007669"/>
    <property type="project" value="TreeGrafter"/>
</dbReference>
<reference evidence="3 4" key="1">
    <citation type="submission" date="2019-09" db="EMBL/GenBank/DDBJ databases">
        <title>Ecophysiology of the spiral-shaped methanotroph Methylospira mobilis as revealed by the complete genome sequence.</title>
        <authorList>
            <person name="Oshkin I.Y."/>
            <person name="Dedysh S.N."/>
            <person name="Miroshnikov K."/>
            <person name="Danilova O.V."/>
            <person name="Hakobyan A."/>
            <person name="Liesack W."/>
        </authorList>
    </citation>
    <scope>NUCLEOTIDE SEQUENCE [LARGE SCALE GENOMIC DNA]</scope>
    <source>
        <strain evidence="3 4">Shm1</strain>
    </source>
</reference>
<dbReference type="OrthoDB" id="9801609at2"/>
<evidence type="ECO:0000313" key="4">
    <source>
        <dbReference type="Proteomes" id="UP000325755"/>
    </source>
</evidence>
<keyword evidence="4" id="KW-1185">Reference proteome</keyword>
<evidence type="ECO:0000259" key="2">
    <source>
        <dbReference type="PROSITE" id="PS50206"/>
    </source>
</evidence>
<dbReference type="InParanoid" id="A0A5Q0BQ93"/>
<dbReference type="Proteomes" id="UP000325755">
    <property type="component" value="Chromosome"/>
</dbReference>
<evidence type="ECO:0000313" key="3">
    <source>
        <dbReference type="EMBL" id="QFY44471.1"/>
    </source>
</evidence>
<dbReference type="EMBL" id="CP044205">
    <property type="protein sequence ID" value="QFY44471.1"/>
    <property type="molecule type" value="Genomic_DNA"/>
</dbReference>
<proteinExistence type="predicted"/>
<evidence type="ECO:0000256" key="1">
    <source>
        <dbReference type="ARBA" id="ARBA00022679"/>
    </source>
</evidence>
<dbReference type="GO" id="GO:0016757">
    <property type="term" value="F:glycosyltransferase activity"/>
    <property type="evidence" value="ECO:0007669"/>
    <property type="project" value="InterPro"/>
</dbReference>
<dbReference type="InterPro" id="IPR001296">
    <property type="entry name" value="Glyco_trans_1"/>
</dbReference>
<dbReference type="RefSeq" id="WP_153250432.1">
    <property type="nucleotide sequence ID" value="NZ_CP044205.1"/>
</dbReference>
<dbReference type="PROSITE" id="PS50206">
    <property type="entry name" value="RHODANESE_3"/>
    <property type="match status" value="1"/>
</dbReference>
<feature type="domain" description="Rhodanese" evidence="2">
    <location>
        <begin position="33"/>
        <end position="56"/>
    </location>
</feature>
<dbReference type="KEGG" id="mmob:F6R98_19075"/>